<dbReference type="Proteomes" id="UP001168877">
    <property type="component" value="Unassembled WGS sequence"/>
</dbReference>
<dbReference type="EMBL" id="JAUESC010000002">
    <property type="protein sequence ID" value="KAK0606358.1"/>
    <property type="molecule type" value="Genomic_DNA"/>
</dbReference>
<reference evidence="2" key="1">
    <citation type="journal article" date="2022" name="Plant J.">
        <title>Strategies of tolerance reflected in two North American maple genomes.</title>
        <authorList>
            <person name="McEvoy S.L."/>
            <person name="Sezen U.U."/>
            <person name="Trouern-Trend A."/>
            <person name="McMahon S.M."/>
            <person name="Schaberg P.G."/>
            <person name="Yang J."/>
            <person name="Wegrzyn J.L."/>
            <person name="Swenson N.G."/>
        </authorList>
    </citation>
    <scope>NUCLEOTIDE SEQUENCE</scope>
    <source>
        <strain evidence="2">NS2018</strain>
    </source>
</reference>
<gene>
    <name evidence="2" type="ORF">LWI29_036854</name>
</gene>
<feature type="compositionally biased region" description="Pro residues" evidence="1">
    <location>
        <begin position="76"/>
        <end position="85"/>
    </location>
</feature>
<organism evidence="2 3">
    <name type="scientific">Acer saccharum</name>
    <name type="common">Sugar maple</name>
    <dbReference type="NCBI Taxonomy" id="4024"/>
    <lineage>
        <taxon>Eukaryota</taxon>
        <taxon>Viridiplantae</taxon>
        <taxon>Streptophyta</taxon>
        <taxon>Embryophyta</taxon>
        <taxon>Tracheophyta</taxon>
        <taxon>Spermatophyta</taxon>
        <taxon>Magnoliopsida</taxon>
        <taxon>eudicotyledons</taxon>
        <taxon>Gunneridae</taxon>
        <taxon>Pentapetalae</taxon>
        <taxon>rosids</taxon>
        <taxon>malvids</taxon>
        <taxon>Sapindales</taxon>
        <taxon>Sapindaceae</taxon>
        <taxon>Hippocastanoideae</taxon>
        <taxon>Acereae</taxon>
        <taxon>Acer</taxon>
    </lineage>
</organism>
<reference evidence="2" key="2">
    <citation type="submission" date="2023-06" db="EMBL/GenBank/DDBJ databases">
        <authorList>
            <person name="Swenson N.G."/>
            <person name="Wegrzyn J.L."/>
            <person name="Mcevoy S.L."/>
        </authorList>
    </citation>
    <scope>NUCLEOTIDE SEQUENCE</scope>
    <source>
        <strain evidence="2">NS2018</strain>
        <tissue evidence="2">Leaf</tissue>
    </source>
</reference>
<sequence>MSEGPQFVPLKDFVSTEDRVESSSKQPHKKKQKRYHGPDEPIKRRWNFPDATPRTQTGLPSSSDNHRTSTLTHQHQPPPPPPPPPVDRRQHSKRSQRCSSREDHIEHKNSNGDPECHSTSASFETATRGLDPAHTETAPHIHLAHTKIAPPINPAHTKIAPPINPAHTKTTPIDPARTETAPTHTEIAPAHTKTAPTHIETTPIDLACIETDDLHTPLPLSHDKLTPPPPAKRT</sequence>
<feature type="compositionally biased region" description="Basic residues" evidence="1">
    <location>
        <begin position="26"/>
        <end position="35"/>
    </location>
</feature>
<evidence type="ECO:0000313" key="2">
    <source>
        <dbReference type="EMBL" id="KAK0606358.1"/>
    </source>
</evidence>
<feature type="compositionally biased region" description="Polar residues" evidence="1">
    <location>
        <begin position="53"/>
        <end position="75"/>
    </location>
</feature>
<keyword evidence="3" id="KW-1185">Reference proteome</keyword>
<evidence type="ECO:0000256" key="1">
    <source>
        <dbReference type="SAM" id="MobiDB-lite"/>
    </source>
</evidence>
<name>A0AA39W7T2_ACESA</name>
<protein>
    <submittedName>
        <fullName evidence="2">Uncharacterized protein</fullName>
    </submittedName>
</protein>
<accession>A0AA39W7T2</accession>
<evidence type="ECO:0000313" key="3">
    <source>
        <dbReference type="Proteomes" id="UP001168877"/>
    </source>
</evidence>
<proteinExistence type="predicted"/>
<dbReference type="AlphaFoldDB" id="A0AA39W7T2"/>
<feature type="compositionally biased region" description="Basic and acidic residues" evidence="1">
    <location>
        <begin position="99"/>
        <end position="116"/>
    </location>
</feature>
<feature type="region of interest" description="Disordered" evidence="1">
    <location>
        <begin position="214"/>
        <end position="234"/>
    </location>
</feature>
<feature type="region of interest" description="Disordered" evidence="1">
    <location>
        <begin position="1"/>
        <end position="125"/>
    </location>
</feature>
<comment type="caution">
    <text evidence="2">The sequence shown here is derived from an EMBL/GenBank/DDBJ whole genome shotgun (WGS) entry which is preliminary data.</text>
</comment>